<organism evidence="3 4">
    <name type="scientific">Sphingomonas abietis</name>
    <dbReference type="NCBI Taxonomy" id="3012344"/>
    <lineage>
        <taxon>Bacteria</taxon>
        <taxon>Pseudomonadati</taxon>
        <taxon>Pseudomonadota</taxon>
        <taxon>Alphaproteobacteria</taxon>
        <taxon>Sphingomonadales</taxon>
        <taxon>Sphingomonadaceae</taxon>
        <taxon>Sphingomonas</taxon>
    </lineage>
</organism>
<dbReference type="InterPro" id="IPR050955">
    <property type="entry name" value="Plant_Biomass_Hydrol_Est"/>
</dbReference>
<evidence type="ECO:0000256" key="2">
    <source>
        <dbReference type="ARBA" id="ARBA00022801"/>
    </source>
</evidence>
<dbReference type="RefSeq" id="WP_270079049.1">
    <property type="nucleotide sequence ID" value="NZ_CP115174.1"/>
</dbReference>
<evidence type="ECO:0000313" key="4">
    <source>
        <dbReference type="Proteomes" id="UP001210865"/>
    </source>
</evidence>
<dbReference type="EMBL" id="CP115174">
    <property type="protein sequence ID" value="WBO24427.1"/>
    <property type="molecule type" value="Genomic_DNA"/>
</dbReference>
<evidence type="ECO:0000256" key="1">
    <source>
        <dbReference type="ARBA" id="ARBA00022729"/>
    </source>
</evidence>
<keyword evidence="4" id="KW-1185">Reference proteome</keyword>
<name>A0ABY7NV39_9SPHN</name>
<sequence>MRSISDTIARLSAATAHSSAYSGSGPLLAMRDFGSNPGALRSFIYIPVGLPANAPLVVVLHGCTQSAAGYDRASGWSRLADEQGFALLYPEQQRSNNANGCFNWFEVGDTRRDAGEALSIRQMIAAVQDRHAIDPARIYVTGLSAGGAMASTMLATYPEVFAGGAIIAGLPHGVADGMVQAFDRMRAHGLPTKAGLQNALRGASAHQGPWPKLSVWHGDADRTVAVGNAEAVLAQWRGIHGLPDRPSTVEQVDGVTHRSWHTADGLPVLEDYIVSGMGHGTPLKTKGDGSYGIAAPYMLDVGISSTARIARFWGICDSDATQRRTLGSETHGETYGSLNPPARAEVRQLYGHRIEAGKSPAKGGVGQVIEEALRAAGLMK</sequence>
<dbReference type="PANTHER" id="PTHR43037">
    <property type="entry name" value="UNNAMED PRODUCT-RELATED"/>
    <property type="match status" value="1"/>
</dbReference>
<dbReference type="Gene3D" id="3.40.50.1820">
    <property type="entry name" value="alpha/beta hydrolase"/>
    <property type="match status" value="1"/>
</dbReference>
<reference evidence="3 4" key="1">
    <citation type="submission" date="2022-12" db="EMBL/GenBank/DDBJ databases">
        <title>Sphingomonas abieness sp. nov., an endophytic bacterium isolated from Abies koreana.</title>
        <authorList>
            <person name="Jiang L."/>
            <person name="Lee J."/>
        </authorList>
    </citation>
    <scope>NUCLEOTIDE SEQUENCE [LARGE SCALE GENOMIC DNA]</scope>
    <source>
        <strain evidence="4">PAMB 00755</strain>
    </source>
</reference>
<dbReference type="InterPro" id="IPR010126">
    <property type="entry name" value="Esterase_phb"/>
</dbReference>
<keyword evidence="1" id="KW-0732">Signal</keyword>
<dbReference type="PANTHER" id="PTHR43037:SF1">
    <property type="entry name" value="BLL1128 PROTEIN"/>
    <property type="match status" value="1"/>
</dbReference>
<keyword evidence="2" id="KW-0378">Hydrolase</keyword>
<accession>A0ABY7NV39</accession>
<dbReference type="Pfam" id="PF10503">
    <property type="entry name" value="Esterase_PHB"/>
    <property type="match status" value="1"/>
</dbReference>
<evidence type="ECO:0000313" key="3">
    <source>
        <dbReference type="EMBL" id="WBO24427.1"/>
    </source>
</evidence>
<dbReference type="Proteomes" id="UP001210865">
    <property type="component" value="Chromosome"/>
</dbReference>
<dbReference type="SUPFAM" id="SSF53474">
    <property type="entry name" value="alpha/beta-Hydrolases"/>
    <property type="match status" value="2"/>
</dbReference>
<dbReference type="InterPro" id="IPR029058">
    <property type="entry name" value="AB_hydrolase_fold"/>
</dbReference>
<gene>
    <name evidence="3" type="ORF">PBT88_10155</name>
</gene>
<proteinExistence type="predicted"/>
<protein>
    <submittedName>
        <fullName evidence="3">PHB depolymerase family esterase</fullName>
    </submittedName>
</protein>
<dbReference type="NCBIfam" id="TIGR01840">
    <property type="entry name" value="esterase_phb"/>
    <property type="match status" value="1"/>
</dbReference>